<dbReference type="PANTHER" id="PTHR38448:SF2">
    <property type="entry name" value="REGULATORY PROTEIN YLBF"/>
    <property type="match status" value="1"/>
</dbReference>
<organism evidence="1 2">
    <name type="scientific">Bacillus carboniphilus</name>
    <dbReference type="NCBI Taxonomy" id="86663"/>
    <lineage>
        <taxon>Bacteria</taxon>
        <taxon>Bacillati</taxon>
        <taxon>Bacillota</taxon>
        <taxon>Bacilli</taxon>
        <taxon>Bacillales</taxon>
        <taxon>Bacillaceae</taxon>
        <taxon>Bacillus</taxon>
    </lineage>
</organism>
<dbReference type="Proteomes" id="UP001197974">
    <property type="component" value="Chromosome"/>
</dbReference>
<gene>
    <name evidence="1" type="ORF">LC087_05730</name>
</gene>
<dbReference type="InterPro" id="IPR010368">
    <property type="entry name" value="Com_YlbF"/>
</dbReference>
<evidence type="ECO:0000313" key="1">
    <source>
        <dbReference type="EMBL" id="WLR44267.1"/>
    </source>
</evidence>
<proteinExistence type="predicted"/>
<dbReference type="SUPFAM" id="SSF158622">
    <property type="entry name" value="YheA/YmcA-like"/>
    <property type="match status" value="1"/>
</dbReference>
<reference evidence="1 2" key="1">
    <citation type="submission" date="2023-06" db="EMBL/GenBank/DDBJ databases">
        <title>Five Gram-positive bacteria isolated from mangrove sediments in Shenzhen, Guangdong, China.</title>
        <authorList>
            <person name="Yu S."/>
            <person name="Zheng W."/>
            <person name="Huang Y."/>
        </authorList>
    </citation>
    <scope>NUCLEOTIDE SEQUENCE [LARGE SCALE GENOMIC DNA]</scope>
    <source>
        <strain evidence="1 2">SaN35-3</strain>
    </source>
</reference>
<dbReference type="Pfam" id="PF06133">
    <property type="entry name" value="Com_YlbF"/>
    <property type="match status" value="1"/>
</dbReference>
<dbReference type="EMBL" id="CP129013">
    <property type="protein sequence ID" value="WLR44267.1"/>
    <property type="molecule type" value="Genomic_DNA"/>
</dbReference>
<dbReference type="InterPro" id="IPR023378">
    <property type="entry name" value="YheA/YmcA-like_dom_sf"/>
</dbReference>
<dbReference type="PANTHER" id="PTHR38448">
    <property type="entry name" value="REGULATORY PROTEIN YLBF-RELATED"/>
    <property type="match status" value="1"/>
</dbReference>
<keyword evidence="2" id="KW-1185">Reference proteome</keyword>
<evidence type="ECO:0000313" key="2">
    <source>
        <dbReference type="Proteomes" id="UP001197974"/>
    </source>
</evidence>
<name>A0ABY9K0B0_9BACI</name>
<sequence>MLLEETESIVQMILSSEVVKNYYEAFNSLYKDERAMELINKFTHYKGLYEEVQRFGKYHPDYKEISTQVRLVKRELDLHEKVYQFKVAENELQNLLDEISRIIGYSVSEQIKVPSGNPFFDSLSSCGGGCGSGGSCGCKAS</sequence>
<dbReference type="Gene3D" id="1.20.1500.10">
    <property type="entry name" value="YheA/YmcA-like"/>
    <property type="match status" value="1"/>
</dbReference>
<accession>A0ABY9K0B0</accession>
<dbReference type="InterPro" id="IPR052767">
    <property type="entry name" value="Bact_com_dev_regulator"/>
</dbReference>
<protein>
    <submittedName>
        <fullName evidence="1">YlbF family regulator</fullName>
    </submittedName>
</protein>